<name>A0A0D1LB53_BACIU</name>
<accession>A0A0D1LB53</accession>
<dbReference type="AlphaFoldDB" id="A0A0D1LB53"/>
<protein>
    <submittedName>
        <fullName evidence="1">Uncharacterized protein</fullName>
    </submittedName>
</protein>
<evidence type="ECO:0000313" key="2">
    <source>
        <dbReference type="Proteomes" id="UP000032247"/>
    </source>
</evidence>
<evidence type="ECO:0000313" key="1">
    <source>
        <dbReference type="EMBL" id="KIU13056.1"/>
    </source>
</evidence>
<dbReference type="Proteomes" id="UP000032247">
    <property type="component" value="Unassembled WGS sequence"/>
</dbReference>
<gene>
    <name evidence="1" type="ORF">SC09_Contig17orf00203</name>
</gene>
<dbReference type="EMBL" id="JXBC01000001">
    <property type="protein sequence ID" value="KIU13056.1"/>
    <property type="molecule type" value="Genomic_DNA"/>
</dbReference>
<comment type="caution">
    <text evidence="1">The sequence shown here is derived from an EMBL/GenBank/DDBJ whole genome shotgun (WGS) entry which is preliminary data.</text>
</comment>
<proteinExistence type="predicted"/>
<sequence length="43" mass="5070">MGALFLHLKPDEYLKKQYKTKKLVEKTSFSLQAELPFGSFFLF</sequence>
<reference evidence="1 2" key="1">
    <citation type="submission" date="2014-12" db="EMBL/GenBank/DDBJ databases">
        <title>Comparative genome analysis of Bacillus coagulans HM-08, Clostridium butyricum HM-68, Bacillus subtilis HM-66 and Bacillus licheniformis BL-09.</title>
        <authorList>
            <person name="Zhang H."/>
        </authorList>
    </citation>
    <scope>NUCLEOTIDE SEQUENCE [LARGE SCALE GENOMIC DNA]</scope>
    <source>
        <strain evidence="1 2">HM-66</strain>
    </source>
</reference>
<organism evidence="1 2">
    <name type="scientific">Bacillus subtilis</name>
    <dbReference type="NCBI Taxonomy" id="1423"/>
    <lineage>
        <taxon>Bacteria</taxon>
        <taxon>Bacillati</taxon>
        <taxon>Bacillota</taxon>
        <taxon>Bacilli</taxon>
        <taxon>Bacillales</taxon>
        <taxon>Bacillaceae</taxon>
        <taxon>Bacillus</taxon>
    </lineage>
</organism>